<feature type="region of interest" description="Disordered" evidence="1">
    <location>
        <begin position="46"/>
        <end position="67"/>
    </location>
</feature>
<proteinExistence type="predicted"/>
<name>A0ABU7PYX1_9ACTN</name>
<evidence type="ECO:0000313" key="3">
    <source>
        <dbReference type="Proteomes" id="UP001354709"/>
    </source>
</evidence>
<feature type="compositionally biased region" description="Basic and acidic residues" evidence="1">
    <location>
        <begin position="46"/>
        <end position="57"/>
    </location>
</feature>
<sequence length="67" mass="7494">MKWDDVTLIVLASCGLVTLLLAQINDVLDKVPQTIRAWRRIRQELRDGTEPESHEAPPEAGDQPMVG</sequence>
<keyword evidence="3" id="KW-1185">Reference proteome</keyword>
<protein>
    <submittedName>
        <fullName evidence="2">Uncharacterized protein</fullName>
    </submittedName>
</protein>
<dbReference type="RefSeq" id="WP_138911030.1">
    <property type="nucleotide sequence ID" value="NZ_JAZBJO010000012.1"/>
</dbReference>
<reference evidence="2 3" key="1">
    <citation type="submission" date="2023-11" db="EMBL/GenBank/DDBJ databases">
        <title>30 novel species of actinomycetes from the DSMZ collection.</title>
        <authorList>
            <person name="Nouioui I."/>
        </authorList>
    </citation>
    <scope>NUCLEOTIDE SEQUENCE [LARGE SCALE GENOMIC DNA]</scope>
    <source>
        <strain evidence="2 3">DSM 41524</strain>
    </source>
</reference>
<accession>A0ABU7PYX1</accession>
<dbReference type="EMBL" id="JAZBJO010000012">
    <property type="protein sequence ID" value="MEE4594317.1"/>
    <property type="molecule type" value="Genomic_DNA"/>
</dbReference>
<organism evidence="2 3">
    <name type="scientific">Streptomyces asiaticus subsp. ignotus</name>
    <dbReference type="NCBI Taxonomy" id="3098222"/>
    <lineage>
        <taxon>Bacteria</taxon>
        <taxon>Bacillati</taxon>
        <taxon>Actinomycetota</taxon>
        <taxon>Actinomycetes</taxon>
        <taxon>Kitasatosporales</taxon>
        <taxon>Streptomycetaceae</taxon>
        <taxon>Streptomyces</taxon>
        <taxon>Streptomyces violaceusniger group</taxon>
    </lineage>
</organism>
<dbReference type="Proteomes" id="UP001354709">
    <property type="component" value="Unassembled WGS sequence"/>
</dbReference>
<evidence type="ECO:0000256" key="1">
    <source>
        <dbReference type="SAM" id="MobiDB-lite"/>
    </source>
</evidence>
<evidence type="ECO:0000313" key="2">
    <source>
        <dbReference type="EMBL" id="MEE4594317.1"/>
    </source>
</evidence>
<gene>
    <name evidence="2" type="ORF">V2J94_20910</name>
</gene>
<comment type="caution">
    <text evidence="2">The sequence shown here is derived from an EMBL/GenBank/DDBJ whole genome shotgun (WGS) entry which is preliminary data.</text>
</comment>